<dbReference type="Proteomes" id="UP001223646">
    <property type="component" value="Unassembled WGS sequence"/>
</dbReference>
<evidence type="ECO:0000313" key="2">
    <source>
        <dbReference type="Proteomes" id="UP001223646"/>
    </source>
</evidence>
<dbReference type="SUPFAM" id="SSF109854">
    <property type="entry name" value="DinB/YfiT-like putative metalloenzymes"/>
    <property type="match status" value="1"/>
</dbReference>
<comment type="caution">
    <text evidence="1">The sequence shown here is derived from an EMBL/GenBank/DDBJ whole genome shotgun (WGS) entry which is preliminary data.</text>
</comment>
<evidence type="ECO:0000313" key="1">
    <source>
        <dbReference type="EMBL" id="MEO3716296.1"/>
    </source>
</evidence>
<accession>A0AAW9SXF6</accession>
<sequence length="217" mass="23200">MTDSTHSASTNPEWLLDTHILGRMDKLAALVATLDDDTFNATLPIPAINSLAVLLRHVTGSARYWLERVCLGRDYVRDRDGEFSAHCSVSEGLEIYHRDRAAIESALVELQGVDRAGAPAAIPTDKDRWWCGSIEGVIVHVFHEAAQHLGHAEITRDALVAGLGGNGSDGGAGSSSPHPLDTIIDVLAQVGHASDFIEHTADGKTHITTVDGKTVIV</sequence>
<dbReference type="Pfam" id="PF04978">
    <property type="entry name" value="MST"/>
    <property type="match status" value="1"/>
</dbReference>
<gene>
    <name evidence="1" type="ORF">QP460_001645</name>
</gene>
<dbReference type="RefSeq" id="WP_284826532.1">
    <property type="nucleotide sequence ID" value="NZ_JASOOY020000005.1"/>
</dbReference>
<reference evidence="1" key="1">
    <citation type="submission" date="2023-05" db="EMBL/GenBank/DDBJ databases">
        <authorList>
            <person name="Du J."/>
        </authorList>
    </citation>
    <scope>NUCLEOTIDE SEQUENCE</scope>
    <source>
        <strain evidence="1">UMB1064</strain>
    </source>
</reference>
<dbReference type="AlphaFoldDB" id="A0AAW9SXF6"/>
<dbReference type="InterPro" id="IPR007061">
    <property type="entry name" value="MST-like"/>
</dbReference>
<name>A0AAW9SXF6_CORAY</name>
<organism evidence="1 2">
    <name type="scientific">Corynebacterium amycolatum</name>
    <dbReference type="NCBI Taxonomy" id="43765"/>
    <lineage>
        <taxon>Bacteria</taxon>
        <taxon>Bacillati</taxon>
        <taxon>Actinomycetota</taxon>
        <taxon>Actinomycetes</taxon>
        <taxon>Mycobacteriales</taxon>
        <taxon>Corynebacteriaceae</taxon>
        <taxon>Corynebacterium</taxon>
    </lineage>
</organism>
<protein>
    <submittedName>
        <fullName evidence="1">DUF664 domain-containing protein</fullName>
    </submittedName>
</protein>
<dbReference type="InterPro" id="IPR034660">
    <property type="entry name" value="DinB/YfiT-like"/>
</dbReference>
<dbReference type="Gene3D" id="1.20.120.450">
    <property type="entry name" value="dinb family like domain"/>
    <property type="match status" value="1"/>
</dbReference>
<reference evidence="1" key="2">
    <citation type="submission" date="2024-05" db="EMBL/GenBank/DDBJ databases">
        <authorList>
            <person name="Wolfe A."/>
        </authorList>
    </citation>
    <scope>NUCLEOTIDE SEQUENCE</scope>
    <source>
        <strain evidence="1">UMB1064</strain>
    </source>
</reference>
<proteinExistence type="predicted"/>
<dbReference type="EMBL" id="JASOOY020000005">
    <property type="protein sequence ID" value="MEO3716296.1"/>
    <property type="molecule type" value="Genomic_DNA"/>
</dbReference>